<dbReference type="Proteomes" id="UP000031623">
    <property type="component" value="Chromosome"/>
</dbReference>
<dbReference type="OrthoDB" id="5766125at2"/>
<dbReference type="AlphaFoldDB" id="A0A090AJH7"/>
<dbReference type="InterPro" id="IPR002636">
    <property type="entry name" value="DUF29"/>
</dbReference>
<sequence length="146" mass="17039">MNKVFDYEIDFYNWALHNAQLLRERRLSEIDVEHIAEELESMGKRDKRELISRLKILLAQLLKWQYQPGGRSTSWRGSMVEQRVQLNDLIMENPNLRPQLLEAINIAYPVAVELAVKETNIPTSHFPQIGPFSVDEILNEDFYPGS</sequence>
<evidence type="ECO:0000313" key="1">
    <source>
        <dbReference type="EMBL" id="BAP57614.1"/>
    </source>
</evidence>
<gene>
    <name evidence="1" type="ORF">THII_3317</name>
</gene>
<evidence type="ECO:0008006" key="3">
    <source>
        <dbReference type="Google" id="ProtNLM"/>
    </source>
</evidence>
<dbReference type="Pfam" id="PF01724">
    <property type="entry name" value="DUF29"/>
    <property type="match status" value="1"/>
</dbReference>
<keyword evidence="2" id="KW-1185">Reference proteome</keyword>
<dbReference type="STRING" id="40754.THII_3317"/>
<proteinExistence type="predicted"/>
<dbReference type="PANTHER" id="PTHR34235">
    <property type="entry name" value="SLR1203 PROTEIN-RELATED"/>
    <property type="match status" value="1"/>
</dbReference>
<name>A0A090AJH7_9GAMM</name>
<protein>
    <recommendedName>
        <fullName evidence="3">DUF29 domain-containing protein</fullName>
    </recommendedName>
</protein>
<dbReference type="HOGENOM" id="CLU_116670_0_2_6"/>
<dbReference type="KEGG" id="tig:THII_3317"/>
<evidence type="ECO:0000313" key="2">
    <source>
        <dbReference type="Proteomes" id="UP000031623"/>
    </source>
</evidence>
<accession>A0A090AJH7</accession>
<dbReference type="Gene3D" id="1.20.1220.20">
    <property type="entry name" value="Uncharcterised protein PF01724"/>
    <property type="match status" value="1"/>
</dbReference>
<organism evidence="1 2">
    <name type="scientific">Thioploca ingrica</name>
    <dbReference type="NCBI Taxonomy" id="40754"/>
    <lineage>
        <taxon>Bacteria</taxon>
        <taxon>Pseudomonadati</taxon>
        <taxon>Pseudomonadota</taxon>
        <taxon>Gammaproteobacteria</taxon>
        <taxon>Thiotrichales</taxon>
        <taxon>Thiotrichaceae</taxon>
        <taxon>Thioploca</taxon>
    </lineage>
</organism>
<reference evidence="1 2" key="1">
    <citation type="journal article" date="2014" name="ISME J.">
        <title>Ecophysiology of Thioploca ingrica as revealed by the complete genome sequence supplemented with proteomic evidence.</title>
        <authorList>
            <person name="Kojima H."/>
            <person name="Ogura Y."/>
            <person name="Yamamoto N."/>
            <person name="Togashi T."/>
            <person name="Mori H."/>
            <person name="Watanabe T."/>
            <person name="Nemoto F."/>
            <person name="Kurokawa K."/>
            <person name="Hayashi T."/>
            <person name="Fukui M."/>
        </authorList>
    </citation>
    <scope>NUCLEOTIDE SEQUENCE [LARGE SCALE GENOMIC DNA]</scope>
</reference>
<dbReference type="EMBL" id="AP014633">
    <property type="protein sequence ID" value="BAP57614.1"/>
    <property type="molecule type" value="Genomic_DNA"/>
</dbReference>